<dbReference type="InterPro" id="IPR006813">
    <property type="entry name" value="Glyco_trans_17"/>
</dbReference>
<keyword evidence="2" id="KW-0812">Transmembrane</keyword>
<proteinExistence type="predicted"/>
<dbReference type="PANTHER" id="PTHR12224:SF0">
    <property type="entry name" value="BETA-1,4-MANNOSYL-GLYCOPROTEIN 4-BETA-N-ACETYLGLUCOSAMINYLTRANSFERASE"/>
    <property type="match status" value="1"/>
</dbReference>
<comment type="caution">
    <text evidence="3">The sequence shown here is derived from an EMBL/GenBank/DDBJ whole genome shotgun (WGS) entry which is preliminary data.</text>
</comment>
<keyword evidence="2" id="KW-1133">Transmembrane helix</keyword>
<dbReference type="Pfam" id="PF04724">
    <property type="entry name" value="Glyco_transf_17"/>
    <property type="match status" value="1"/>
</dbReference>
<keyword evidence="4" id="KW-1185">Reference proteome</keyword>
<feature type="compositionally biased region" description="Low complexity" evidence="1">
    <location>
        <begin position="55"/>
        <end position="73"/>
    </location>
</feature>
<feature type="region of interest" description="Disordered" evidence="1">
    <location>
        <begin position="45"/>
        <end position="73"/>
    </location>
</feature>
<evidence type="ECO:0000313" key="4">
    <source>
        <dbReference type="Proteomes" id="UP001344447"/>
    </source>
</evidence>
<name>A0AAN7YTI1_9MYCE</name>
<dbReference type="AlphaFoldDB" id="A0AAN7YTI1"/>
<dbReference type="GO" id="GO:0006044">
    <property type="term" value="P:N-acetylglucosamine metabolic process"/>
    <property type="evidence" value="ECO:0007669"/>
    <property type="project" value="TreeGrafter"/>
</dbReference>
<gene>
    <name evidence="3" type="ORF">RB653_010227</name>
</gene>
<dbReference type="Proteomes" id="UP001344447">
    <property type="component" value="Unassembled WGS sequence"/>
</dbReference>
<dbReference type="GO" id="GO:0016020">
    <property type="term" value="C:membrane"/>
    <property type="evidence" value="ECO:0007669"/>
    <property type="project" value="InterPro"/>
</dbReference>
<evidence type="ECO:0008006" key="5">
    <source>
        <dbReference type="Google" id="ProtNLM"/>
    </source>
</evidence>
<dbReference type="PANTHER" id="PTHR12224">
    <property type="entry name" value="BETA-1,4-MANNOSYL-GLYCOPROTEIN BETA-1,4-N-ACETYLGLUCOSAMINYL-TRANSFERASE"/>
    <property type="match status" value="1"/>
</dbReference>
<evidence type="ECO:0000313" key="3">
    <source>
        <dbReference type="EMBL" id="KAK5574972.1"/>
    </source>
</evidence>
<sequence>MMTRTRLWTLILIFITLTVSIIYILPNFNRPINNTQTENVIHTKQYSTPTKKNETQTQPTTTNTTTTTTTTTTAKTKISGEELDFEPQGKDFPHDMNNFPWEDFKAAARTGKTDNTDKYSQMLILTLAKYLIEPPLVSINETCKPEPLPIVNDKVCTKYPDVFSGQRNKPVKIGHMVQIGFDIDVLEIHLNELYDIVDHFFIIEATVTHYHRMKKPLIWEHVKFQDRFIKFQDKVVHLILDDTDEENGKDVFSAENYQETRRWQKFLDWNNRTNEYSDTDIIGFGDTDEISARINLHLLKNCQLKNGVEMVDIGIWFPYGPINQVFKPGYPVPNNPYTLGDPTYYTLGKAKSSKKAPSRNRGTSGHYMLGGMHMSHYGYLPFQMVKYLSCTECGITQESQITNFSNDIQNGKIQQLELRLLETKSEHAHKVQDISTMDDHFKKEVAILPWFYNCNRNRYPVWERRNDPRLF</sequence>
<dbReference type="EMBL" id="JAVFKY010000006">
    <property type="protein sequence ID" value="KAK5574972.1"/>
    <property type="molecule type" value="Genomic_DNA"/>
</dbReference>
<dbReference type="GO" id="GO:0003830">
    <property type="term" value="F:beta-1,4-mannosylglycoprotein 4-beta-N-acetylglucosaminyltransferase activity"/>
    <property type="evidence" value="ECO:0007669"/>
    <property type="project" value="InterPro"/>
</dbReference>
<organism evidence="3 4">
    <name type="scientific">Dictyostelium firmibasis</name>
    <dbReference type="NCBI Taxonomy" id="79012"/>
    <lineage>
        <taxon>Eukaryota</taxon>
        <taxon>Amoebozoa</taxon>
        <taxon>Evosea</taxon>
        <taxon>Eumycetozoa</taxon>
        <taxon>Dictyostelia</taxon>
        <taxon>Dictyosteliales</taxon>
        <taxon>Dictyosteliaceae</taxon>
        <taxon>Dictyostelium</taxon>
    </lineage>
</organism>
<feature type="transmembrane region" description="Helical" evidence="2">
    <location>
        <begin position="7"/>
        <end position="25"/>
    </location>
</feature>
<accession>A0AAN7YTI1</accession>
<evidence type="ECO:0000256" key="1">
    <source>
        <dbReference type="SAM" id="MobiDB-lite"/>
    </source>
</evidence>
<keyword evidence="2" id="KW-0472">Membrane</keyword>
<protein>
    <recommendedName>
        <fullName evidence="5">Beta-1,4-mannosyl-glycoprotein beta-1,4-N-acetylglucosaminyltransferase</fullName>
    </recommendedName>
</protein>
<reference evidence="3 4" key="1">
    <citation type="submission" date="2023-11" db="EMBL/GenBank/DDBJ databases">
        <title>Dfirmibasis_genome.</title>
        <authorList>
            <person name="Edelbroek B."/>
            <person name="Kjellin J."/>
            <person name="Jerlstrom-Hultqvist J."/>
            <person name="Soderbom F."/>
        </authorList>
    </citation>
    <scope>NUCLEOTIDE SEQUENCE [LARGE SCALE GENOMIC DNA]</scope>
    <source>
        <strain evidence="3 4">TNS-C-14</strain>
    </source>
</reference>
<evidence type="ECO:0000256" key="2">
    <source>
        <dbReference type="SAM" id="Phobius"/>
    </source>
</evidence>